<reference evidence="2 3" key="1">
    <citation type="submission" date="2016-10" db="EMBL/GenBank/DDBJ databases">
        <title>Comparative genome analysis of multiple Pseudomonas spp. focuses on biocontrol and plant growth promoting traits.</title>
        <authorList>
            <person name="Tao X.-Y."/>
            <person name="Taylor C.G."/>
        </authorList>
    </citation>
    <scope>NUCLEOTIDE SEQUENCE [LARGE SCALE GENOMIC DNA]</scope>
    <source>
        <strain evidence="2 3">48H11</strain>
    </source>
</reference>
<evidence type="ECO:0000313" key="3">
    <source>
        <dbReference type="Proteomes" id="UP000286071"/>
    </source>
</evidence>
<sequence length="162" mass="18068">MFKILTTLTSMTLLTLASTYALAIRESETFEVSVTIPTAEFYVLPSESDWIHREQRLVWNLVTSELSPLRKNFDVKNTNGGISARLNAEPYLSNGRDTDNIPLIVTFNKQRLTVNAEEVISETDGKTGKRVGLEIAAVKPDDGYKAGEYYGNVNMMFEAIAP</sequence>
<feature type="signal peptide" evidence="1">
    <location>
        <begin position="1"/>
        <end position="23"/>
    </location>
</feature>
<accession>A0A423H8A7</accession>
<dbReference type="OrthoDB" id="6631372at2"/>
<dbReference type="Gene3D" id="2.60.40.2040">
    <property type="entry name" value="CFA/I fimbrial subunit E, pilin domain"/>
    <property type="match status" value="1"/>
</dbReference>
<feature type="chain" id="PRO_5019199383" description="Fimbrial assembly protein" evidence="1">
    <location>
        <begin position="24"/>
        <end position="162"/>
    </location>
</feature>
<dbReference type="AlphaFoldDB" id="A0A423H8A7"/>
<organism evidence="2 3">
    <name type="scientific">Pseudomonas brassicacearum</name>
    <dbReference type="NCBI Taxonomy" id="930166"/>
    <lineage>
        <taxon>Bacteria</taxon>
        <taxon>Pseudomonadati</taxon>
        <taxon>Pseudomonadota</taxon>
        <taxon>Gammaproteobacteria</taxon>
        <taxon>Pseudomonadales</taxon>
        <taxon>Pseudomonadaceae</taxon>
        <taxon>Pseudomonas</taxon>
    </lineage>
</organism>
<evidence type="ECO:0000313" key="2">
    <source>
        <dbReference type="EMBL" id="RON09420.1"/>
    </source>
</evidence>
<dbReference type="Proteomes" id="UP000286071">
    <property type="component" value="Unassembled WGS sequence"/>
</dbReference>
<protein>
    <recommendedName>
        <fullName evidence="4">Fimbrial assembly protein</fullName>
    </recommendedName>
</protein>
<proteinExistence type="predicted"/>
<dbReference type="EMBL" id="MOBJ01000007">
    <property type="protein sequence ID" value="RON09420.1"/>
    <property type="molecule type" value="Genomic_DNA"/>
</dbReference>
<evidence type="ECO:0008006" key="4">
    <source>
        <dbReference type="Google" id="ProtNLM"/>
    </source>
</evidence>
<name>A0A423H8A7_9PSED</name>
<gene>
    <name evidence="2" type="ORF">BK659_10860</name>
</gene>
<evidence type="ECO:0000256" key="1">
    <source>
        <dbReference type="SAM" id="SignalP"/>
    </source>
</evidence>
<dbReference type="GO" id="GO:0009289">
    <property type="term" value="C:pilus"/>
    <property type="evidence" value="ECO:0007669"/>
    <property type="project" value="InterPro"/>
</dbReference>
<dbReference type="Pfam" id="PF04449">
    <property type="entry name" value="Fimbrial_CS1"/>
    <property type="match status" value="1"/>
</dbReference>
<keyword evidence="1" id="KW-0732">Signal</keyword>
<comment type="caution">
    <text evidence="2">The sequence shown here is derived from an EMBL/GenBank/DDBJ whole genome shotgun (WGS) entry which is preliminary data.</text>
</comment>
<dbReference type="InterPro" id="IPR007540">
    <property type="entry name" value="Fimbrial_CS1-type"/>
</dbReference>